<dbReference type="AlphaFoldDB" id="A0A2T8KY34"/>
<protein>
    <submittedName>
        <fullName evidence="2">Uncharacterized protein</fullName>
    </submittedName>
</protein>
<evidence type="ECO:0000313" key="2">
    <source>
        <dbReference type="EMBL" id="PVH67085.1"/>
    </source>
</evidence>
<gene>
    <name evidence="2" type="ORF">PAHAL_1G424500</name>
</gene>
<dbReference type="EMBL" id="CM008046">
    <property type="protein sequence ID" value="PVH67085.1"/>
    <property type="molecule type" value="Genomic_DNA"/>
</dbReference>
<name>A0A2T8KY34_9POAL</name>
<sequence length="188" mass="19798">MPRSRCRLRALLSRRGPCAARDKEGCISQANHFLPQRPLLQAGLPCLPYLFRAAPNRAALEPACLPAAAASACGPAPQLPSRSRKSGRRVPASTSGAARGHGTRTMRVQFARRPGSGTARGRSPSEGSRRRPGRRATTPPHATCGQRPPGAWSRGGKARLPRWVELEPVALCSPRRAASSGGAACGGT</sequence>
<feature type="region of interest" description="Disordered" evidence="1">
    <location>
        <begin position="71"/>
        <end position="159"/>
    </location>
</feature>
<evidence type="ECO:0000256" key="1">
    <source>
        <dbReference type="SAM" id="MobiDB-lite"/>
    </source>
</evidence>
<dbReference type="Gramene" id="PVH67085">
    <property type="protein sequence ID" value="PVH67085"/>
    <property type="gene ID" value="PAHAL_1G424500"/>
</dbReference>
<dbReference type="Proteomes" id="UP000243499">
    <property type="component" value="Chromosome 1"/>
</dbReference>
<accession>A0A2T8KY34</accession>
<organism evidence="2">
    <name type="scientific">Panicum hallii</name>
    <dbReference type="NCBI Taxonomy" id="206008"/>
    <lineage>
        <taxon>Eukaryota</taxon>
        <taxon>Viridiplantae</taxon>
        <taxon>Streptophyta</taxon>
        <taxon>Embryophyta</taxon>
        <taxon>Tracheophyta</taxon>
        <taxon>Spermatophyta</taxon>
        <taxon>Magnoliopsida</taxon>
        <taxon>Liliopsida</taxon>
        <taxon>Poales</taxon>
        <taxon>Poaceae</taxon>
        <taxon>PACMAD clade</taxon>
        <taxon>Panicoideae</taxon>
        <taxon>Panicodae</taxon>
        <taxon>Paniceae</taxon>
        <taxon>Panicinae</taxon>
        <taxon>Panicum</taxon>
        <taxon>Panicum sect. Panicum</taxon>
    </lineage>
</organism>
<proteinExistence type="predicted"/>
<reference evidence="2" key="1">
    <citation type="submission" date="2018-04" db="EMBL/GenBank/DDBJ databases">
        <title>WGS assembly of Panicum hallii.</title>
        <authorList>
            <person name="Lovell J."/>
            <person name="Jenkins J."/>
            <person name="Lowry D."/>
            <person name="Mamidi S."/>
            <person name="Sreedasyam A."/>
            <person name="Weng X."/>
            <person name="Barry K."/>
            <person name="Bonette J."/>
            <person name="Campitelli B."/>
            <person name="Daum C."/>
            <person name="Gordon S."/>
            <person name="Gould B."/>
            <person name="Lipzen A."/>
            <person name="Macqueen A."/>
            <person name="Palacio-Mejia J."/>
            <person name="Plott C."/>
            <person name="Shakirov E."/>
            <person name="Shu S."/>
            <person name="Yoshinaga Y."/>
            <person name="Zane M."/>
            <person name="Rokhsar D."/>
            <person name="Grimwood J."/>
            <person name="Schmutz J."/>
            <person name="Juenger T."/>
        </authorList>
    </citation>
    <scope>NUCLEOTIDE SEQUENCE [LARGE SCALE GENOMIC DNA]</scope>
    <source>
        <strain evidence="2">FIL2</strain>
    </source>
</reference>